<keyword evidence="3" id="KW-1185">Reference proteome</keyword>
<evidence type="ECO:0000313" key="3">
    <source>
        <dbReference type="Proteomes" id="UP000677913"/>
    </source>
</evidence>
<sequence length="152" mass="17006">MGRNPRDREQDAAAISAAAERLLAGTPLRSASGRLTASELIIESGLRRDVVYPVHQGLVDEFRLRVKAQNVVPTAMQDLAGERDRLQEELTEARTSLAAEQSMTAYLRRLVAELSVELECTRLEQEQSADSSVVHLLRPHDQTHQLRLRRGL</sequence>
<organism evidence="2 3">
    <name type="scientific">Actinocrinis puniceicyclus</name>
    <dbReference type="NCBI Taxonomy" id="977794"/>
    <lineage>
        <taxon>Bacteria</taxon>
        <taxon>Bacillati</taxon>
        <taxon>Actinomycetota</taxon>
        <taxon>Actinomycetes</taxon>
        <taxon>Catenulisporales</taxon>
        <taxon>Actinospicaceae</taxon>
        <taxon>Actinocrinis</taxon>
    </lineage>
</organism>
<comment type="caution">
    <text evidence="2">The sequence shown here is derived from an EMBL/GenBank/DDBJ whole genome shotgun (WGS) entry which is preliminary data.</text>
</comment>
<dbReference type="RefSeq" id="WP_211471379.1">
    <property type="nucleotide sequence ID" value="NZ_JAGSXH010000143.1"/>
</dbReference>
<dbReference type="EMBL" id="JAGSXH010000143">
    <property type="protein sequence ID" value="MBS2966372.1"/>
    <property type="molecule type" value="Genomic_DNA"/>
</dbReference>
<gene>
    <name evidence="2" type="ORF">KGA66_25235</name>
</gene>
<keyword evidence="1" id="KW-0175">Coiled coil</keyword>
<evidence type="ECO:0000256" key="1">
    <source>
        <dbReference type="SAM" id="Coils"/>
    </source>
</evidence>
<accession>A0A8J7WTV0</accession>
<proteinExistence type="predicted"/>
<reference evidence="2" key="1">
    <citation type="submission" date="2021-04" db="EMBL/GenBank/DDBJ databases">
        <title>Genome based classification of Actinospica acidithermotolerans sp. nov., an actinobacterium isolated from an Indonesian hot spring.</title>
        <authorList>
            <person name="Kusuma A.B."/>
            <person name="Putra K.E."/>
            <person name="Nafisah S."/>
            <person name="Loh J."/>
            <person name="Nouioui I."/>
            <person name="Goodfellow M."/>
        </authorList>
    </citation>
    <scope>NUCLEOTIDE SEQUENCE</scope>
    <source>
        <strain evidence="2">DSM 45618</strain>
    </source>
</reference>
<protein>
    <submittedName>
        <fullName evidence="2">Uncharacterized protein</fullName>
    </submittedName>
</protein>
<evidence type="ECO:0000313" key="2">
    <source>
        <dbReference type="EMBL" id="MBS2966372.1"/>
    </source>
</evidence>
<feature type="coiled-coil region" evidence="1">
    <location>
        <begin position="76"/>
        <end position="103"/>
    </location>
</feature>
<name>A0A8J7WTV0_9ACTN</name>
<dbReference type="AlphaFoldDB" id="A0A8J7WTV0"/>
<dbReference type="Proteomes" id="UP000677913">
    <property type="component" value="Unassembled WGS sequence"/>
</dbReference>